<feature type="compositionally biased region" description="Polar residues" evidence="1">
    <location>
        <begin position="1"/>
        <end position="11"/>
    </location>
</feature>
<keyword evidence="3" id="KW-1185">Reference proteome</keyword>
<dbReference type="HOGENOM" id="CLU_2469822_0_0_1"/>
<feature type="region of interest" description="Disordered" evidence="1">
    <location>
        <begin position="1"/>
        <end position="61"/>
    </location>
</feature>
<protein>
    <submittedName>
        <fullName evidence="2">Uncharacterized protein</fullName>
    </submittedName>
</protein>
<evidence type="ECO:0000313" key="3">
    <source>
        <dbReference type="Proteomes" id="UP000030651"/>
    </source>
</evidence>
<dbReference type="GeneID" id="19278460"/>
<accession>W3WM63</accession>
<evidence type="ECO:0000313" key="2">
    <source>
        <dbReference type="EMBL" id="ETS74963.1"/>
    </source>
</evidence>
<dbReference type="InParanoid" id="W3WM63"/>
<dbReference type="EMBL" id="KI912119">
    <property type="protein sequence ID" value="ETS74963.1"/>
    <property type="molecule type" value="Genomic_DNA"/>
</dbReference>
<dbReference type="KEGG" id="pfy:PFICI_13447"/>
<proteinExistence type="predicted"/>
<sequence>MPANNPIQAKTQAWKRHWPPVASDGDIHLQDLQDVATDGMPDGGGRSEIHCAGMAGGANPEDHREQALVNNMVEGSEDGYDGDKEGAN</sequence>
<gene>
    <name evidence="2" type="ORF">PFICI_13447</name>
</gene>
<dbReference type="AlphaFoldDB" id="W3WM63"/>
<organism evidence="2 3">
    <name type="scientific">Pestalotiopsis fici (strain W106-1 / CGMCC3.15140)</name>
    <dbReference type="NCBI Taxonomy" id="1229662"/>
    <lineage>
        <taxon>Eukaryota</taxon>
        <taxon>Fungi</taxon>
        <taxon>Dikarya</taxon>
        <taxon>Ascomycota</taxon>
        <taxon>Pezizomycotina</taxon>
        <taxon>Sordariomycetes</taxon>
        <taxon>Xylariomycetidae</taxon>
        <taxon>Amphisphaeriales</taxon>
        <taxon>Sporocadaceae</taxon>
        <taxon>Pestalotiopsis</taxon>
    </lineage>
</organism>
<name>W3WM63_PESFW</name>
<reference evidence="3" key="1">
    <citation type="journal article" date="2015" name="BMC Genomics">
        <title>Genomic and transcriptomic analysis of the endophytic fungus Pestalotiopsis fici reveals its lifestyle and high potential for synthesis of natural products.</title>
        <authorList>
            <person name="Wang X."/>
            <person name="Zhang X."/>
            <person name="Liu L."/>
            <person name="Xiang M."/>
            <person name="Wang W."/>
            <person name="Sun X."/>
            <person name="Che Y."/>
            <person name="Guo L."/>
            <person name="Liu G."/>
            <person name="Guo L."/>
            <person name="Wang C."/>
            <person name="Yin W.B."/>
            <person name="Stadler M."/>
            <person name="Zhang X."/>
            <person name="Liu X."/>
        </authorList>
    </citation>
    <scope>NUCLEOTIDE SEQUENCE [LARGE SCALE GENOMIC DNA]</scope>
    <source>
        <strain evidence="3">W106-1 / CGMCC3.15140</strain>
    </source>
</reference>
<evidence type="ECO:0000256" key="1">
    <source>
        <dbReference type="SAM" id="MobiDB-lite"/>
    </source>
</evidence>
<dbReference type="Proteomes" id="UP000030651">
    <property type="component" value="Unassembled WGS sequence"/>
</dbReference>
<dbReference type="RefSeq" id="XP_007840219.1">
    <property type="nucleotide sequence ID" value="XM_007842028.1"/>
</dbReference>